<dbReference type="AlphaFoldDB" id="A0A429Z2V4"/>
<organism evidence="1 2">
    <name type="scientific">Aquibium carbonis</name>
    <dbReference type="NCBI Taxonomy" id="2495581"/>
    <lineage>
        <taxon>Bacteria</taxon>
        <taxon>Pseudomonadati</taxon>
        <taxon>Pseudomonadota</taxon>
        <taxon>Alphaproteobacteria</taxon>
        <taxon>Hyphomicrobiales</taxon>
        <taxon>Phyllobacteriaceae</taxon>
        <taxon>Aquibium</taxon>
    </lineage>
</organism>
<reference evidence="1 2" key="1">
    <citation type="submission" date="2018-12" db="EMBL/GenBank/DDBJ databases">
        <title>Mesorhizobium carbonis sp. nov., isolated from coal mine water.</title>
        <authorList>
            <person name="Xin W."/>
            <person name="Xu Z."/>
            <person name="Xiang F."/>
            <person name="Zhang J."/>
            <person name="Xi L."/>
            <person name="Liu J."/>
        </authorList>
    </citation>
    <scope>NUCLEOTIDE SEQUENCE [LARGE SCALE GENOMIC DNA]</scope>
    <source>
        <strain evidence="1 2">B2.3</strain>
    </source>
</reference>
<evidence type="ECO:0000313" key="1">
    <source>
        <dbReference type="EMBL" id="RST88033.1"/>
    </source>
</evidence>
<sequence length="119" mass="12400">MASYPEFDRRHVEAALEAARGYHDVEALKAKGGELTPMDDGHLSISAGCISVTVNNGQVCLNLPLGIGSVCLPIPSTFPSGTAAQACISICTTWGIPTGVRLTISIGGIVIINKTFLKC</sequence>
<dbReference type="Proteomes" id="UP000278398">
    <property type="component" value="Unassembled WGS sequence"/>
</dbReference>
<dbReference type="RefSeq" id="WP_126697888.1">
    <property type="nucleotide sequence ID" value="NZ_RWKW01000005.1"/>
</dbReference>
<dbReference type="OrthoDB" id="6705417at2"/>
<name>A0A429Z2V4_9HYPH</name>
<protein>
    <submittedName>
        <fullName evidence="1">Uncharacterized protein</fullName>
    </submittedName>
</protein>
<evidence type="ECO:0000313" key="2">
    <source>
        <dbReference type="Proteomes" id="UP000278398"/>
    </source>
</evidence>
<keyword evidence="2" id="KW-1185">Reference proteome</keyword>
<gene>
    <name evidence="1" type="ORF">EJC49_02535</name>
</gene>
<comment type="caution">
    <text evidence="1">The sequence shown here is derived from an EMBL/GenBank/DDBJ whole genome shotgun (WGS) entry which is preliminary data.</text>
</comment>
<proteinExistence type="predicted"/>
<accession>A0A429Z2V4</accession>
<dbReference type="EMBL" id="RWKW01000005">
    <property type="protein sequence ID" value="RST88033.1"/>
    <property type="molecule type" value="Genomic_DNA"/>
</dbReference>